<keyword evidence="2" id="KW-1134">Transmembrane beta strand</keyword>
<gene>
    <name evidence="3" type="ORF">BACOVA_02875</name>
</gene>
<sequence length="458" mass="50189">MKERMKKNIITLVAISLSLSGCGIYTKYEPATVVPDDLYGGEVVTEDTAGLGNMDWRELFTDPYLQSLIEVGLQTNTDYQSAQLRVEEAQAVLMSAKLAFLPAFALAPQGTVSSFDTQKATQAYSLPVTASWELDVFGRMRNSKKQAKALYAQSEDYRQAVRTQLIAGIANTYYTLLMLDEQLDISRQTEEAWKETVASTRALMNAGLANESAVSQMEAAYYQVQGSILDLQQQISQVENSLALLLAETPRNYERGILAKQQFPADFSIGIPVRMLSSRPDVRSAERTLEAAFYGTNAARSAFYPSITLSGSAGWTNSAGAMIINPGKFLASAVGSLTQPLFNRGQVVAQYRIARAQQEEAALGFQQTLLNAGSEVNDALIAYQTSQGKRILLDKQITSLQTALRSTTLLMEHGNTTYLEVLTSRQSLLSAQLSQTANHFTEIQSLINLYRALGGGQE</sequence>
<dbReference type="NCBIfam" id="TIGR01845">
    <property type="entry name" value="outer_NodT"/>
    <property type="match status" value="1"/>
</dbReference>
<keyword evidence="2" id="KW-0564">Palmitate</keyword>
<name>A0AAN3A8E3_BACO1</name>
<reference evidence="3 4" key="1">
    <citation type="submission" date="2007-03" db="EMBL/GenBank/DDBJ databases">
        <authorList>
            <person name="Fulton L."/>
            <person name="Clifton S."/>
            <person name="Fulton B."/>
            <person name="Xu J."/>
            <person name="Minx P."/>
            <person name="Pepin K.H."/>
            <person name="Johnson M."/>
            <person name="Thiruvilangam P."/>
            <person name="Bhonagiri V."/>
            <person name="Nash W.E."/>
            <person name="Mardis E.R."/>
            <person name="Wilson R.K."/>
        </authorList>
    </citation>
    <scope>NUCLEOTIDE SEQUENCE [LARGE SCALE GENOMIC DNA]</scope>
    <source>
        <strain evidence="4">ATCC 8483 / DSM 1896 / JCM 5824 / BCRC 10623 / CCUG 4943 / NCTC 11153</strain>
    </source>
</reference>
<organism evidence="3 4">
    <name type="scientific">Bacteroides ovatus (strain ATCC 8483 / DSM 1896 / JCM 5824 / BCRC 10623 / CCUG 4943 / NCTC 11153)</name>
    <dbReference type="NCBI Taxonomy" id="411476"/>
    <lineage>
        <taxon>Bacteria</taxon>
        <taxon>Pseudomonadati</taxon>
        <taxon>Bacteroidota</taxon>
        <taxon>Bacteroidia</taxon>
        <taxon>Bacteroidales</taxon>
        <taxon>Bacteroidaceae</taxon>
        <taxon>Bacteroides</taxon>
    </lineage>
</organism>
<dbReference type="InterPro" id="IPR010131">
    <property type="entry name" value="MdtP/NodT-like"/>
</dbReference>
<evidence type="ECO:0000256" key="1">
    <source>
        <dbReference type="ARBA" id="ARBA00007613"/>
    </source>
</evidence>
<dbReference type="InterPro" id="IPR003423">
    <property type="entry name" value="OMP_efflux"/>
</dbReference>
<dbReference type="Gene3D" id="1.20.1600.10">
    <property type="entry name" value="Outer membrane efflux proteins (OEP)"/>
    <property type="match status" value="1"/>
</dbReference>
<evidence type="ECO:0000256" key="2">
    <source>
        <dbReference type="RuleBase" id="RU362097"/>
    </source>
</evidence>
<keyword evidence="2 3" id="KW-0449">Lipoprotein</keyword>
<comment type="subcellular location">
    <subcellularLocation>
        <location evidence="2">Cell membrane</location>
        <topology evidence="2">Lipid-anchor</topology>
    </subcellularLocation>
</comment>
<evidence type="ECO:0000313" key="4">
    <source>
        <dbReference type="Proteomes" id="UP000005475"/>
    </source>
</evidence>
<dbReference type="Pfam" id="PF02321">
    <property type="entry name" value="OEP"/>
    <property type="match status" value="2"/>
</dbReference>
<dbReference type="PANTHER" id="PTHR30203:SF33">
    <property type="entry name" value="BLR4455 PROTEIN"/>
    <property type="match status" value="1"/>
</dbReference>
<dbReference type="PROSITE" id="PS51257">
    <property type="entry name" value="PROKAR_LIPOPROTEIN"/>
    <property type="match status" value="1"/>
</dbReference>
<dbReference type="GO" id="GO:0015562">
    <property type="term" value="F:efflux transmembrane transporter activity"/>
    <property type="evidence" value="ECO:0007669"/>
    <property type="project" value="InterPro"/>
</dbReference>
<dbReference type="Gene3D" id="2.20.200.10">
    <property type="entry name" value="Outer membrane efflux proteins (OEP)"/>
    <property type="match status" value="1"/>
</dbReference>
<accession>A0AAN3A8E3</accession>
<proteinExistence type="inferred from homology"/>
<comment type="caution">
    <text evidence="3">The sequence shown here is derived from an EMBL/GenBank/DDBJ whole genome shotgun (WGS) entry which is preliminary data.</text>
</comment>
<keyword evidence="2" id="KW-0812">Transmembrane</keyword>
<protein>
    <submittedName>
        <fullName evidence="3">Efflux transporter, outer membrane factor lipoprotein, NodT family</fullName>
    </submittedName>
</protein>
<comment type="similarity">
    <text evidence="1 2">Belongs to the outer membrane factor (OMF) (TC 1.B.17) family.</text>
</comment>
<dbReference type="Proteomes" id="UP000005475">
    <property type="component" value="Unassembled WGS sequence"/>
</dbReference>
<dbReference type="PANTHER" id="PTHR30203">
    <property type="entry name" value="OUTER MEMBRANE CATION EFFLUX PROTEIN"/>
    <property type="match status" value="1"/>
</dbReference>
<dbReference type="SUPFAM" id="SSF56954">
    <property type="entry name" value="Outer membrane efflux proteins (OEP)"/>
    <property type="match status" value="1"/>
</dbReference>
<dbReference type="EMBL" id="AAXF02000049">
    <property type="protein sequence ID" value="EDO11665.1"/>
    <property type="molecule type" value="Genomic_DNA"/>
</dbReference>
<dbReference type="GO" id="GO:0005886">
    <property type="term" value="C:plasma membrane"/>
    <property type="evidence" value="ECO:0007669"/>
    <property type="project" value="UniProtKB-SubCell"/>
</dbReference>
<reference evidence="4" key="2">
    <citation type="submission" date="2007-04" db="EMBL/GenBank/DDBJ databases">
        <title>Draft genome sequence of Bacteroides ovatus (ATCC 8483).</title>
        <authorList>
            <person name="Sudarsanam P."/>
            <person name="Ley R."/>
            <person name="Guruge J."/>
            <person name="Turnbaugh P.J."/>
            <person name="Mahowald M."/>
            <person name="Liep D."/>
            <person name="Gordon J."/>
        </authorList>
    </citation>
    <scope>NUCLEOTIDE SEQUENCE [LARGE SCALE GENOMIC DNA]</scope>
    <source>
        <strain evidence="4">ATCC 8483 / DSM 1896 / JCM 5824 / BCRC 10623 / CCUG 4943 / NCTC 11153</strain>
    </source>
</reference>
<evidence type="ECO:0000313" key="3">
    <source>
        <dbReference type="EMBL" id="EDO11665.1"/>
    </source>
</evidence>
<keyword evidence="2" id="KW-0472">Membrane</keyword>
<dbReference type="AlphaFoldDB" id="A0AAN3A8E3"/>